<dbReference type="Proteomes" id="UP000749559">
    <property type="component" value="Unassembled WGS sequence"/>
</dbReference>
<feature type="non-terminal residue" evidence="9">
    <location>
        <position position="580"/>
    </location>
</feature>
<dbReference type="PANTHER" id="PTHR10880:SF15">
    <property type="entry name" value="MSL COMPLEX SUBUNIT 3"/>
    <property type="match status" value="1"/>
</dbReference>
<dbReference type="SUPFAM" id="SSF54160">
    <property type="entry name" value="Chromo domain-like"/>
    <property type="match status" value="1"/>
</dbReference>
<protein>
    <submittedName>
        <fullName evidence="9">Uncharacterized protein</fullName>
    </submittedName>
</protein>
<dbReference type="InterPro" id="IPR008676">
    <property type="entry name" value="MRG"/>
</dbReference>
<dbReference type="Gene3D" id="2.30.30.140">
    <property type="match status" value="1"/>
</dbReference>
<dbReference type="Gene3D" id="1.10.274.30">
    <property type="entry name" value="MRG domain"/>
    <property type="match status" value="2"/>
</dbReference>
<feature type="compositionally biased region" description="Acidic residues" evidence="6">
    <location>
        <begin position="355"/>
        <end position="365"/>
    </location>
</feature>
<dbReference type="EMBL" id="CAIIXF020000002">
    <property type="protein sequence ID" value="CAH1777346.1"/>
    <property type="molecule type" value="Genomic_DNA"/>
</dbReference>
<dbReference type="GO" id="GO:0006355">
    <property type="term" value="P:regulation of DNA-templated transcription"/>
    <property type="evidence" value="ECO:0007669"/>
    <property type="project" value="InterPro"/>
</dbReference>
<dbReference type="GO" id="GO:0035267">
    <property type="term" value="C:NuA4 histone acetyltransferase complex"/>
    <property type="evidence" value="ECO:0007669"/>
    <property type="project" value="TreeGrafter"/>
</dbReference>
<feature type="compositionally biased region" description="Low complexity" evidence="6">
    <location>
        <begin position="448"/>
        <end position="469"/>
    </location>
</feature>
<evidence type="ECO:0000256" key="6">
    <source>
        <dbReference type="SAM" id="MobiDB-lite"/>
    </source>
</evidence>
<comment type="subcellular location">
    <subcellularLocation>
        <location evidence="1">Nucleus</location>
    </subcellularLocation>
</comment>
<dbReference type="OrthoDB" id="10044771at2759"/>
<feature type="compositionally biased region" description="Basic residues" evidence="6">
    <location>
        <begin position="336"/>
        <end position="346"/>
    </location>
</feature>
<dbReference type="InterPro" id="IPR016197">
    <property type="entry name" value="Chromo-like_dom_sf"/>
</dbReference>
<dbReference type="InterPro" id="IPR026541">
    <property type="entry name" value="MRG_dom"/>
</dbReference>
<feature type="region of interest" description="Disordered" evidence="6">
    <location>
        <begin position="304"/>
        <end position="473"/>
    </location>
</feature>
<dbReference type="GO" id="GO:0072487">
    <property type="term" value="C:MSL complex"/>
    <property type="evidence" value="ECO:0007669"/>
    <property type="project" value="TreeGrafter"/>
</dbReference>
<dbReference type="PANTHER" id="PTHR10880">
    <property type="entry name" value="MORTALITY FACTOR 4-LIKE PROTEIN"/>
    <property type="match status" value="1"/>
</dbReference>
<keyword evidence="4" id="KW-0804">Transcription</keyword>
<evidence type="ECO:0000256" key="5">
    <source>
        <dbReference type="ARBA" id="ARBA00023242"/>
    </source>
</evidence>
<sequence length="580" mass="66059">FLKMKMGTKNSGVKFAFEVEERVLCFEPDPSKARVLYEAKVLELKVGRDSNGRRKPDYLIHFQGWNSSWDRIVPECFILKFSDENRALARRLAVTARGIRKNKARKRKIDDILREVKKRPRYDSESSLEEEDDDDDGESDGETFEARTDTRKQTAEYKENDLGDIKLSGEQKENIDSTGEKDDVVEPREVELPIPDNLKKILEEDCNNIVKERKVVNIPAEHNIISLLEGYVRHYAINTLCQTNDTKTKSQHGRDTRSVHLCKEVMDGLRVYFDFTLPVVLLYNFERAQYAKVSTLSKPIDIKQETSEPLPSPRTRRTSARLHSPSSPVESLPTWKPKKGAPKSKKRQIEKEAEKEEESEAESEDEKPTRRITRRSLAIPPDTKQTPAKDTKRSKSDHKSEKSDSKTEVSETTKSERKKTRLSMNIKTSEKDLNRTTPPLAPLQIGLPSTKSSHGSSSPAPKSHTSSAPFQDGMMSFSESETVLNDVLSWKLLPSEVYHQVPATPSVMYGAQHLLRLFVHLPGLLERTSMPEPKLKSLTRHLELFLEYLSTKADELFPEGAYVSADSTSNNSNSKLSTWR</sequence>
<feature type="compositionally biased region" description="Basic and acidic residues" evidence="6">
    <location>
        <begin position="387"/>
        <end position="415"/>
    </location>
</feature>
<keyword evidence="5" id="KW-0539">Nucleus</keyword>
<name>A0A8J1TH61_OWEFU</name>
<evidence type="ECO:0000259" key="8">
    <source>
        <dbReference type="Pfam" id="PF22732"/>
    </source>
</evidence>
<dbReference type="Pfam" id="PF05712">
    <property type="entry name" value="MRG"/>
    <property type="match status" value="1"/>
</dbReference>
<feature type="domain" description="MRG" evidence="7">
    <location>
        <begin position="176"/>
        <end position="563"/>
    </location>
</feature>
<evidence type="ECO:0000259" key="7">
    <source>
        <dbReference type="Pfam" id="PF05712"/>
    </source>
</evidence>
<dbReference type="InterPro" id="IPR038217">
    <property type="entry name" value="MRG_C_sf"/>
</dbReference>
<evidence type="ECO:0000256" key="1">
    <source>
        <dbReference type="ARBA" id="ARBA00004123"/>
    </source>
</evidence>
<dbReference type="InterPro" id="IPR053820">
    <property type="entry name" value="MSL3_chromo-like"/>
</dbReference>
<feature type="domain" description="MSL3 chromodomain-like" evidence="8">
    <location>
        <begin position="17"/>
        <end position="93"/>
    </location>
</feature>
<evidence type="ECO:0000313" key="10">
    <source>
        <dbReference type="Proteomes" id="UP000749559"/>
    </source>
</evidence>
<feature type="compositionally biased region" description="Acidic residues" evidence="6">
    <location>
        <begin position="126"/>
        <end position="143"/>
    </location>
</feature>
<dbReference type="GO" id="GO:0005634">
    <property type="term" value="C:nucleus"/>
    <property type="evidence" value="ECO:0007669"/>
    <property type="project" value="UniProtKB-SubCell"/>
</dbReference>
<keyword evidence="10" id="KW-1185">Reference proteome</keyword>
<dbReference type="AlphaFoldDB" id="A0A8J1TH61"/>
<evidence type="ECO:0000256" key="3">
    <source>
        <dbReference type="ARBA" id="ARBA00023015"/>
    </source>
</evidence>
<proteinExistence type="predicted"/>
<keyword evidence="3" id="KW-0805">Transcription regulation</keyword>
<dbReference type="Pfam" id="PF22732">
    <property type="entry name" value="MSL3_chromo-like"/>
    <property type="match status" value="1"/>
</dbReference>
<dbReference type="FunFam" id="2.30.30.140:FF:000042">
    <property type="entry name" value="male-specific lethal 3 homolog"/>
    <property type="match status" value="1"/>
</dbReference>
<feature type="compositionally biased region" description="Basic and acidic residues" evidence="6">
    <location>
        <begin position="144"/>
        <end position="185"/>
    </location>
</feature>
<gene>
    <name evidence="9" type="ORF">OFUS_LOCUS4401</name>
</gene>
<feature type="region of interest" description="Disordered" evidence="6">
    <location>
        <begin position="120"/>
        <end position="185"/>
    </location>
</feature>
<dbReference type="GO" id="GO:0006325">
    <property type="term" value="P:chromatin organization"/>
    <property type="evidence" value="ECO:0007669"/>
    <property type="project" value="UniProtKB-KW"/>
</dbReference>
<evidence type="ECO:0000256" key="2">
    <source>
        <dbReference type="ARBA" id="ARBA00022853"/>
    </source>
</evidence>
<evidence type="ECO:0000313" key="9">
    <source>
        <dbReference type="EMBL" id="CAH1777346.1"/>
    </source>
</evidence>
<reference evidence="9" key="1">
    <citation type="submission" date="2022-03" db="EMBL/GenBank/DDBJ databases">
        <authorList>
            <person name="Martin C."/>
        </authorList>
    </citation>
    <scope>NUCLEOTIDE SEQUENCE</scope>
</reference>
<accession>A0A8J1TH61</accession>
<evidence type="ECO:0000256" key="4">
    <source>
        <dbReference type="ARBA" id="ARBA00023163"/>
    </source>
</evidence>
<keyword evidence="2" id="KW-0156">Chromatin regulator</keyword>
<organism evidence="9 10">
    <name type="scientific">Owenia fusiformis</name>
    <name type="common">Polychaete worm</name>
    <dbReference type="NCBI Taxonomy" id="6347"/>
    <lineage>
        <taxon>Eukaryota</taxon>
        <taxon>Metazoa</taxon>
        <taxon>Spiralia</taxon>
        <taxon>Lophotrochozoa</taxon>
        <taxon>Annelida</taxon>
        <taxon>Polychaeta</taxon>
        <taxon>Sedentaria</taxon>
        <taxon>Canalipalpata</taxon>
        <taxon>Sabellida</taxon>
        <taxon>Oweniida</taxon>
        <taxon>Oweniidae</taxon>
        <taxon>Owenia</taxon>
    </lineage>
</organism>
<dbReference type="PROSITE" id="PS51640">
    <property type="entry name" value="MRG"/>
    <property type="match status" value="1"/>
</dbReference>
<comment type="caution">
    <text evidence="9">The sequence shown here is derived from an EMBL/GenBank/DDBJ whole genome shotgun (WGS) entry which is preliminary data.</text>
</comment>